<evidence type="ECO:0000256" key="2">
    <source>
        <dbReference type="SAM" id="SignalP"/>
    </source>
</evidence>
<gene>
    <name evidence="3" type="ORF">ACJDT4_22940</name>
</gene>
<evidence type="ECO:0000256" key="1">
    <source>
        <dbReference type="SAM" id="MobiDB-lite"/>
    </source>
</evidence>
<dbReference type="EMBL" id="JBJIAA010000030">
    <property type="protein sequence ID" value="MFL0253268.1"/>
    <property type="molecule type" value="Genomic_DNA"/>
</dbReference>
<comment type="caution">
    <text evidence="3">The sequence shown here is derived from an EMBL/GenBank/DDBJ whole genome shotgun (WGS) entry which is preliminary data.</text>
</comment>
<feature type="signal peptide" evidence="2">
    <location>
        <begin position="1"/>
        <end position="19"/>
    </location>
</feature>
<evidence type="ECO:0000313" key="3">
    <source>
        <dbReference type="EMBL" id="MFL0253268.1"/>
    </source>
</evidence>
<evidence type="ECO:0008006" key="5">
    <source>
        <dbReference type="Google" id="ProtNLM"/>
    </source>
</evidence>
<organism evidence="3 4">
    <name type="scientific">Clostridium neuense</name>
    <dbReference type="NCBI Taxonomy" id="1728934"/>
    <lineage>
        <taxon>Bacteria</taxon>
        <taxon>Bacillati</taxon>
        <taxon>Bacillota</taxon>
        <taxon>Clostridia</taxon>
        <taxon>Eubacteriales</taxon>
        <taxon>Clostridiaceae</taxon>
        <taxon>Clostridium</taxon>
    </lineage>
</organism>
<dbReference type="PROSITE" id="PS51257">
    <property type="entry name" value="PROKAR_LIPOPROTEIN"/>
    <property type="match status" value="1"/>
</dbReference>
<dbReference type="RefSeq" id="WP_406789938.1">
    <property type="nucleotide sequence ID" value="NZ_JBJIAA010000030.1"/>
</dbReference>
<sequence>MKKLLSILIATSISITALSGCSSKTINAQSSSTTQTHRRFNPSSIKTRYANVLKTLVADKTITQEQSDKILVEITKETSNRKQNNKNQNNRQKGIRSGTRKNQLSSLVTSGVITQAQADAINQKLKNSKKQ</sequence>
<feature type="region of interest" description="Disordered" evidence="1">
    <location>
        <begin position="75"/>
        <end position="103"/>
    </location>
</feature>
<keyword evidence="2" id="KW-0732">Signal</keyword>
<reference evidence="3 4" key="1">
    <citation type="submission" date="2024-11" db="EMBL/GenBank/DDBJ databases">
        <authorList>
            <person name="Heng Y.C."/>
            <person name="Lim A.C.H."/>
            <person name="Lee J.K.Y."/>
            <person name="Kittelmann S."/>
        </authorList>
    </citation>
    <scope>NUCLEOTIDE SEQUENCE [LARGE SCALE GENOMIC DNA]</scope>
    <source>
        <strain evidence="3 4">WILCCON 0114</strain>
    </source>
</reference>
<protein>
    <recommendedName>
        <fullName evidence="5">Lipoprotein</fullName>
    </recommendedName>
</protein>
<accession>A0ABW8TP77</accession>
<proteinExistence type="predicted"/>
<keyword evidence="4" id="KW-1185">Reference proteome</keyword>
<evidence type="ECO:0000313" key="4">
    <source>
        <dbReference type="Proteomes" id="UP001623592"/>
    </source>
</evidence>
<dbReference type="Proteomes" id="UP001623592">
    <property type="component" value="Unassembled WGS sequence"/>
</dbReference>
<feature type="compositionally biased region" description="Low complexity" evidence="1">
    <location>
        <begin position="81"/>
        <end position="92"/>
    </location>
</feature>
<name>A0ABW8TP77_9CLOT</name>
<feature type="chain" id="PRO_5046324295" description="Lipoprotein" evidence="2">
    <location>
        <begin position="20"/>
        <end position="131"/>
    </location>
</feature>